<keyword evidence="1" id="KW-1133">Transmembrane helix</keyword>
<dbReference type="InterPro" id="IPR029058">
    <property type="entry name" value="AB_hydrolase_fold"/>
</dbReference>
<proteinExistence type="predicted"/>
<protein>
    <recommendedName>
        <fullName evidence="2">Partial AB-hydrolase lipase domain-containing protein</fullName>
    </recommendedName>
</protein>
<name>A0A1E3P871_WICAA</name>
<dbReference type="RefSeq" id="XP_019040810.1">
    <property type="nucleotide sequence ID" value="XM_019181385.1"/>
</dbReference>
<dbReference type="InterPro" id="IPR006693">
    <property type="entry name" value="AB_hydrolase_lipase"/>
</dbReference>
<keyword evidence="4" id="KW-1185">Reference proteome</keyword>
<evidence type="ECO:0000256" key="1">
    <source>
        <dbReference type="SAM" id="Phobius"/>
    </source>
</evidence>
<sequence length="443" mass="51777">MVDNREDISLSTDLHSSQSAHLVPKEGDPILKYSKPTQLWYSVSSTVCTTFFLSILLIFALVQYVINSLLHRKSSQIEHVYRSKQELKLVPDLNYYYQFFDLQVNKYEVVTKDGFVLMMQRIIHPFESLSERKQRKPILLLHGLLQSSGSFCSSGKESLAYYLFKNGYDVWLGNNRCGFEPRHLFLDPNDYNMWNWDIVDMAQYDLTAMIDHVLNNSDSQQPKLSLICHSQGTTQGFITLDSDRFQISHKINCFVALSPAVYGGSLLEEKLFIKVIAKMSLKKFFFGIKSFLPIMMHMRNLLIQTKLFGFLSYTMFNYLFDWTDKLWDNDIKYRHFLFSPVYVSVKLMSWWLNDKNGFKSSKAILEDDKRWFNENTPAIFLVIPRKDKLVDGAALVKHMVEVEETNKFDLIYLDEYSHLDVLWSKTVLNDVGKPIVDFLQKFS</sequence>
<feature type="transmembrane region" description="Helical" evidence="1">
    <location>
        <begin position="39"/>
        <end position="66"/>
    </location>
</feature>
<feature type="domain" description="Partial AB-hydrolase lipase" evidence="2">
    <location>
        <begin position="94"/>
        <end position="154"/>
    </location>
</feature>
<dbReference type="GeneID" id="30198631"/>
<dbReference type="Proteomes" id="UP000094112">
    <property type="component" value="Unassembled WGS sequence"/>
</dbReference>
<evidence type="ECO:0000259" key="2">
    <source>
        <dbReference type="Pfam" id="PF04083"/>
    </source>
</evidence>
<dbReference type="SUPFAM" id="SSF53474">
    <property type="entry name" value="alpha/beta-Hydrolases"/>
    <property type="match status" value="1"/>
</dbReference>
<accession>A0A1E3P871</accession>
<dbReference type="PANTHER" id="PTHR11005">
    <property type="entry name" value="LYSOSOMAL ACID LIPASE-RELATED"/>
    <property type="match status" value="1"/>
</dbReference>
<dbReference type="OrthoDB" id="6130531at2759"/>
<reference evidence="3 4" key="1">
    <citation type="journal article" date="2016" name="Proc. Natl. Acad. Sci. U.S.A.">
        <title>Comparative genomics of biotechnologically important yeasts.</title>
        <authorList>
            <person name="Riley R."/>
            <person name="Haridas S."/>
            <person name="Wolfe K.H."/>
            <person name="Lopes M.R."/>
            <person name="Hittinger C.T."/>
            <person name="Goeker M."/>
            <person name="Salamov A.A."/>
            <person name="Wisecaver J.H."/>
            <person name="Long T.M."/>
            <person name="Calvey C.H."/>
            <person name="Aerts A.L."/>
            <person name="Barry K.W."/>
            <person name="Choi C."/>
            <person name="Clum A."/>
            <person name="Coughlan A.Y."/>
            <person name="Deshpande S."/>
            <person name="Douglass A.P."/>
            <person name="Hanson S.J."/>
            <person name="Klenk H.-P."/>
            <person name="LaButti K.M."/>
            <person name="Lapidus A."/>
            <person name="Lindquist E.A."/>
            <person name="Lipzen A.M."/>
            <person name="Meier-Kolthoff J.P."/>
            <person name="Ohm R.A."/>
            <person name="Otillar R.P."/>
            <person name="Pangilinan J.L."/>
            <person name="Peng Y."/>
            <person name="Rokas A."/>
            <person name="Rosa C.A."/>
            <person name="Scheuner C."/>
            <person name="Sibirny A.A."/>
            <person name="Slot J.C."/>
            <person name="Stielow J.B."/>
            <person name="Sun H."/>
            <person name="Kurtzman C.P."/>
            <person name="Blackwell M."/>
            <person name="Grigoriev I.V."/>
            <person name="Jeffries T.W."/>
        </authorList>
    </citation>
    <scope>NUCLEOTIDE SEQUENCE [LARGE SCALE GENOMIC DNA]</scope>
    <source>
        <strain evidence="4">ATCC 58044 / CBS 1984 / NCYC 433 / NRRL Y-366-8</strain>
    </source>
</reference>
<dbReference type="AlphaFoldDB" id="A0A1E3P871"/>
<organism evidence="3 4">
    <name type="scientific">Wickerhamomyces anomalus (strain ATCC 58044 / CBS 1984 / NCYC 433 / NRRL Y-366-8)</name>
    <name type="common">Yeast</name>
    <name type="synonym">Hansenula anomala</name>
    <dbReference type="NCBI Taxonomy" id="683960"/>
    <lineage>
        <taxon>Eukaryota</taxon>
        <taxon>Fungi</taxon>
        <taxon>Dikarya</taxon>
        <taxon>Ascomycota</taxon>
        <taxon>Saccharomycotina</taxon>
        <taxon>Saccharomycetes</taxon>
        <taxon>Phaffomycetales</taxon>
        <taxon>Wickerhamomycetaceae</taxon>
        <taxon>Wickerhamomyces</taxon>
    </lineage>
</organism>
<keyword evidence="1" id="KW-0472">Membrane</keyword>
<dbReference type="STRING" id="683960.A0A1E3P871"/>
<evidence type="ECO:0000313" key="4">
    <source>
        <dbReference type="Proteomes" id="UP000094112"/>
    </source>
</evidence>
<dbReference type="GO" id="GO:0006629">
    <property type="term" value="P:lipid metabolic process"/>
    <property type="evidence" value="ECO:0007669"/>
    <property type="project" value="InterPro"/>
</dbReference>
<dbReference type="Pfam" id="PF04083">
    <property type="entry name" value="Abhydro_lipase"/>
    <property type="match status" value="1"/>
</dbReference>
<dbReference type="EMBL" id="KV454208">
    <property type="protein sequence ID" value="ODQ61603.1"/>
    <property type="molecule type" value="Genomic_DNA"/>
</dbReference>
<dbReference type="Gene3D" id="3.40.50.1820">
    <property type="entry name" value="alpha/beta hydrolase"/>
    <property type="match status" value="1"/>
</dbReference>
<keyword evidence="1" id="KW-0812">Transmembrane</keyword>
<evidence type="ECO:0000313" key="3">
    <source>
        <dbReference type="EMBL" id="ODQ61603.1"/>
    </source>
</evidence>
<gene>
    <name evidence="3" type="ORF">WICANDRAFT_27559</name>
</gene>